<evidence type="ECO:0000313" key="5">
    <source>
        <dbReference type="Proteomes" id="UP000596063"/>
    </source>
</evidence>
<dbReference type="RefSeq" id="WP_198568732.1">
    <property type="nucleotide sequence ID" value="NZ_CP066167.1"/>
</dbReference>
<dbReference type="Proteomes" id="UP000596063">
    <property type="component" value="Chromosome"/>
</dbReference>
<reference evidence="4 5" key="1">
    <citation type="submission" date="2020-12" db="EMBL/GenBank/DDBJ databases">
        <authorList>
            <person name="Shan Y."/>
        </authorList>
    </citation>
    <scope>NUCLEOTIDE SEQUENCE [LARGE SCALE GENOMIC DNA]</scope>
    <source>
        <strain evidence="5">csc3.9</strain>
    </source>
</reference>
<protein>
    <submittedName>
        <fullName evidence="4">SDR family oxidoreductase</fullName>
    </submittedName>
</protein>
<dbReference type="PRINTS" id="PR00080">
    <property type="entry name" value="SDRFAMILY"/>
</dbReference>
<dbReference type="PANTHER" id="PTHR42879:SF2">
    <property type="entry name" value="3-OXOACYL-[ACYL-CARRIER-PROTEIN] REDUCTASE FABG"/>
    <property type="match status" value="1"/>
</dbReference>
<dbReference type="PRINTS" id="PR00081">
    <property type="entry name" value="GDHRDH"/>
</dbReference>
<dbReference type="InterPro" id="IPR036291">
    <property type="entry name" value="NAD(P)-bd_dom_sf"/>
</dbReference>
<dbReference type="InterPro" id="IPR002347">
    <property type="entry name" value="SDR_fam"/>
</dbReference>
<dbReference type="FunFam" id="3.40.50.720:FF:000173">
    <property type="entry name" value="3-oxoacyl-[acyl-carrier protein] reductase"/>
    <property type="match status" value="1"/>
</dbReference>
<dbReference type="Pfam" id="PF13561">
    <property type="entry name" value="adh_short_C2"/>
    <property type="match status" value="1"/>
</dbReference>
<evidence type="ECO:0000259" key="3">
    <source>
        <dbReference type="SMART" id="SM00822"/>
    </source>
</evidence>
<dbReference type="InterPro" id="IPR050259">
    <property type="entry name" value="SDR"/>
</dbReference>
<dbReference type="InterPro" id="IPR020904">
    <property type="entry name" value="Sc_DH/Rdtase_CS"/>
</dbReference>
<dbReference type="KEGG" id="snan:I6N98_12755"/>
<dbReference type="NCBIfam" id="NF005559">
    <property type="entry name" value="PRK07231.1"/>
    <property type="match status" value="1"/>
</dbReference>
<feature type="domain" description="Ketoreductase" evidence="3">
    <location>
        <begin position="6"/>
        <end position="185"/>
    </location>
</feature>
<dbReference type="GO" id="GO:0032787">
    <property type="term" value="P:monocarboxylic acid metabolic process"/>
    <property type="evidence" value="ECO:0007669"/>
    <property type="project" value="UniProtKB-ARBA"/>
</dbReference>
<comment type="similarity">
    <text evidence="1">Belongs to the short-chain dehydrogenases/reductases (SDR) family.</text>
</comment>
<keyword evidence="5" id="KW-1185">Reference proteome</keyword>
<evidence type="ECO:0000256" key="1">
    <source>
        <dbReference type="ARBA" id="ARBA00006484"/>
    </source>
</evidence>
<sequence>MTSQNKVAVVTGGASGIGAAICRALAEDGMDIAIWDLNEAAMTNVAADLEALGRRVVCSKVNVADRASVEAAAEQARNTLGPVTVLVNSAGVHATGALLDLSDEEWNRVININLNGTFICTQVLVPDMVAANWGRIINISSSSTQTGSPNMSHYVASKAGVIGFTKALAVELGGKGITVNNVPPGSVDTPMLRDLEAKGGLPGGVEAIAARNPVKRIGQPEDMAAAVAFLASDKAGYITGHTLSVNGGRYFN</sequence>
<keyword evidence="2" id="KW-0560">Oxidoreductase</keyword>
<dbReference type="EMBL" id="CP066167">
    <property type="protein sequence ID" value="QQD17230.1"/>
    <property type="molecule type" value="Genomic_DNA"/>
</dbReference>
<evidence type="ECO:0000313" key="4">
    <source>
        <dbReference type="EMBL" id="QQD17230.1"/>
    </source>
</evidence>
<dbReference type="InterPro" id="IPR057326">
    <property type="entry name" value="KR_dom"/>
</dbReference>
<dbReference type="AlphaFoldDB" id="A0A7T4QYQ5"/>
<accession>A0A7T4QYQ5</accession>
<proteinExistence type="inferred from homology"/>
<organism evidence="4 5">
    <name type="scientific">Spongiibacter nanhainus</name>
    <dbReference type="NCBI Taxonomy" id="2794344"/>
    <lineage>
        <taxon>Bacteria</taxon>
        <taxon>Pseudomonadati</taxon>
        <taxon>Pseudomonadota</taxon>
        <taxon>Gammaproteobacteria</taxon>
        <taxon>Cellvibrionales</taxon>
        <taxon>Spongiibacteraceae</taxon>
        <taxon>Spongiibacter</taxon>
    </lineage>
</organism>
<dbReference type="SUPFAM" id="SSF51735">
    <property type="entry name" value="NAD(P)-binding Rossmann-fold domains"/>
    <property type="match status" value="1"/>
</dbReference>
<gene>
    <name evidence="4" type="ORF">I6N98_12755</name>
</gene>
<dbReference type="PANTHER" id="PTHR42879">
    <property type="entry name" value="3-OXOACYL-(ACYL-CARRIER-PROTEIN) REDUCTASE"/>
    <property type="match status" value="1"/>
</dbReference>
<dbReference type="NCBIfam" id="NF009466">
    <property type="entry name" value="PRK12826.1-2"/>
    <property type="match status" value="1"/>
</dbReference>
<dbReference type="PROSITE" id="PS00061">
    <property type="entry name" value="ADH_SHORT"/>
    <property type="match status" value="1"/>
</dbReference>
<name>A0A7T4QYQ5_9GAMM</name>
<dbReference type="Gene3D" id="3.40.50.720">
    <property type="entry name" value="NAD(P)-binding Rossmann-like Domain"/>
    <property type="match status" value="1"/>
</dbReference>
<dbReference type="GO" id="GO:0016491">
    <property type="term" value="F:oxidoreductase activity"/>
    <property type="evidence" value="ECO:0007669"/>
    <property type="project" value="UniProtKB-KW"/>
</dbReference>
<evidence type="ECO:0000256" key="2">
    <source>
        <dbReference type="ARBA" id="ARBA00023002"/>
    </source>
</evidence>
<dbReference type="SMART" id="SM00822">
    <property type="entry name" value="PKS_KR"/>
    <property type="match status" value="1"/>
</dbReference>